<dbReference type="PRINTS" id="PR00722">
    <property type="entry name" value="CHYMOTRYPSIN"/>
</dbReference>
<dbReference type="InterPro" id="IPR050127">
    <property type="entry name" value="Serine_Proteases_S1"/>
</dbReference>
<evidence type="ECO:0000256" key="6">
    <source>
        <dbReference type="RuleBase" id="RU363034"/>
    </source>
</evidence>
<dbReference type="PANTHER" id="PTHR24264:SF54">
    <property type="entry name" value="PEPTIDASE S1 DOMAIN-CONTAINING PROTEIN"/>
    <property type="match status" value="1"/>
</dbReference>
<dbReference type="InterPro" id="IPR033116">
    <property type="entry name" value="TRYPSIN_SER"/>
</dbReference>
<proteinExistence type="inferred from homology"/>
<dbReference type="InterPro" id="IPR018114">
    <property type="entry name" value="TRYPSIN_HIS"/>
</dbReference>
<evidence type="ECO:0000256" key="3">
    <source>
        <dbReference type="ARBA" id="ARBA00022825"/>
    </source>
</evidence>
<keyword evidence="4" id="KW-1015">Disulfide bond</keyword>
<dbReference type="Proteomes" id="UP000502823">
    <property type="component" value="Unassembled WGS sequence"/>
</dbReference>
<evidence type="ECO:0000256" key="4">
    <source>
        <dbReference type="ARBA" id="ARBA00023157"/>
    </source>
</evidence>
<dbReference type="GO" id="GO:0006508">
    <property type="term" value="P:proteolysis"/>
    <property type="evidence" value="ECO:0007669"/>
    <property type="project" value="UniProtKB-KW"/>
</dbReference>
<dbReference type="GO" id="GO:0005615">
    <property type="term" value="C:extracellular space"/>
    <property type="evidence" value="ECO:0007669"/>
    <property type="project" value="TreeGrafter"/>
</dbReference>
<dbReference type="InterPro" id="IPR001254">
    <property type="entry name" value="Trypsin_dom"/>
</dbReference>
<keyword evidence="9" id="KW-1185">Reference proteome</keyword>
<comment type="caution">
    <text evidence="8">The sequence shown here is derived from an EMBL/GenBank/DDBJ whole genome shotgun (WGS) entry which is preliminary data.</text>
</comment>
<keyword evidence="3 6" id="KW-0720">Serine protease</keyword>
<protein>
    <recommendedName>
        <fullName evidence="7">Peptidase S1 domain-containing protein</fullName>
    </recommendedName>
</protein>
<dbReference type="InParanoid" id="A0A6L2PHY7"/>
<comment type="similarity">
    <text evidence="5">Belongs to the peptidase S1 family. CLIP subfamily.</text>
</comment>
<reference evidence="9" key="1">
    <citation type="submission" date="2020-01" db="EMBL/GenBank/DDBJ databases">
        <title>Draft genome sequence of the Termite Coptotermes fromosanus.</title>
        <authorList>
            <person name="Itakura S."/>
            <person name="Yosikawa Y."/>
            <person name="Umezawa K."/>
        </authorList>
    </citation>
    <scope>NUCLEOTIDE SEQUENCE [LARGE SCALE GENOMIC DNA]</scope>
</reference>
<dbReference type="InterPro" id="IPR001314">
    <property type="entry name" value="Peptidase_S1A"/>
</dbReference>
<dbReference type="Gene3D" id="2.40.10.10">
    <property type="entry name" value="Trypsin-like serine proteases"/>
    <property type="match status" value="1"/>
</dbReference>
<dbReference type="PROSITE" id="PS00135">
    <property type="entry name" value="TRYPSIN_SER"/>
    <property type="match status" value="1"/>
</dbReference>
<dbReference type="PANTHER" id="PTHR24264">
    <property type="entry name" value="TRYPSIN-RELATED"/>
    <property type="match status" value="1"/>
</dbReference>
<name>A0A6L2PHY7_COPFO</name>
<gene>
    <name evidence="8" type="ORF">Cfor_08539</name>
</gene>
<keyword evidence="1 6" id="KW-0645">Protease</keyword>
<evidence type="ECO:0000313" key="9">
    <source>
        <dbReference type="Proteomes" id="UP000502823"/>
    </source>
</evidence>
<sequence length="377" mass="40931">MAAVMLEEEKYDDLQVYCMSEGVTDIFKKRKGKGYYSSLTERYLMDACCTNATALLRRWHGSDAAAARRSGTCAVSLHDSHVRDCCKPVPFKTTALTSACRITLTQASLRGCEKPRLNNVYCGVQPVPEGRIVGGEDTNGYKLPWFALLHPPADATTPVCSGTLIDSRHVITAAHCFTLVKGHNNTAKFGVTLGIYNRCVKESTRRTFAVNNVVINPNFTSPTGNYDIAIITLNQATDYTPICLPGEVEKNLTNRVGEILGFGDTTEGDTTMPCTLQGAYIQIFAAEQCKESELPSQVPNPRILCAGVTGGGVDSCQGDSGGPLQVVDNGKFVLAGIVSYGFGCGKIGYPGIYTNVYYYLDWIEENIRLENRNGLAP</sequence>
<dbReference type="SMART" id="SM00020">
    <property type="entry name" value="Tryp_SPc"/>
    <property type="match status" value="1"/>
</dbReference>
<dbReference type="PROSITE" id="PS00134">
    <property type="entry name" value="TRYPSIN_HIS"/>
    <property type="match status" value="1"/>
</dbReference>
<dbReference type="CDD" id="cd00190">
    <property type="entry name" value="Tryp_SPc"/>
    <property type="match status" value="1"/>
</dbReference>
<dbReference type="EMBL" id="BLKM01011093">
    <property type="protein sequence ID" value="GFG32024.1"/>
    <property type="molecule type" value="Genomic_DNA"/>
</dbReference>
<accession>A0A6L2PHY7</accession>
<dbReference type="FunFam" id="2.40.10.10:FF:000002">
    <property type="entry name" value="Transmembrane protease serine"/>
    <property type="match status" value="1"/>
</dbReference>
<evidence type="ECO:0000313" key="8">
    <source>
        <dbReference type="EMBL" id="GFG32024.1"/>
    </source>
</evidence>
<evidence type="ECO:0000256" key="1">
    <source>
        <dbReference type="ARBA" id="ARBA00022670"/>
    </source>
</evidence>
<dbReference type="GO" id="GO:0004252">
    <property type="term" value="F:serine-type endopeptidase activity"/>
    <property type="evidence" value="ECO:0007669"/>
    <property type="project" value="InterPro"/>
</dbReference>
<evidence type="ECO:0000259" key="7">
    <source>
        <dbReference type="PROSITE" id="PS50240"/>
    </source>
</evidence>
<keyword evidence="2 6" id="KW-0378">Hydrolase</keyword>
<evidence type="ECO:0000256" key="2">
    <source>
        <dbReference type="ARBA" id="ARBA00022801"/>
    </source>
</evidence>
<dbReference type="PROSITE" id="PS50240">
    <property type="entry name" value="TRYPSIN_DOM"/>
    <property type="match status" value="1"/>
</dbReference>
<dbReference type="InterPro" id="IPR009003">
    <property type="entry name" value="Peptidase_S1_PA"/>
</dbReference>
<feature type="domain" description="Peptidase S1" evidence="7">
    <location>
        <begin position="132"/>
        <end position="368"/>
    </location>
</feature>
<dbReference type="AlphaFoldDB" id="A0A6L2PHY7"/>
<dbReference type="OrthoDB" id="546450at2759"/>
<dbReference type="InterPro" id="IPR043504">
    <property type="entry name" value="Peptidase_S1_PA_chymotrypsin"/>
</dbReference>
<organism evidence="8 9">
    <name type="scientific">Coptotermes formosanus</name>
    <name type="common">Formosan subterranean termite</name>
    <dbReference type="NCBI Taxonomy" id="36987"/>
    <lineage>
        <taxon>Eukaryota</taxon>
        <taxon>Metazoa</taxon>
        <taxon>Ecdysozoa</taxon>
        <taxon>Arthropoda</taxon>
        <taxon>Hexapoda</taxon>
        <taxon>Insecta</taxon>
        <taxon>Pterygota</taxon>
        <taxon>Neoptera</taxon>
        <taxon>Polyneoptera</taxon>
        <taxon>Dictyoptera</taxon>
        <taxon>Blattodea</taxon>
        <taxon>Blattoidea</taxon>
        <taxon>Termitoidae</taxon>
        <taxon>Rhinotermitidae</taxon>
        <taxon>Coptotermes</taxon>
    </lineage>
</organism>
<dbReference type="Pfam" id="PF00089">
    <property type="entry name" value="Trypsin"/>
    <property type="match status" value="1"/>
</dbReference>
<dbReference type="SUPFAM" id="SSF50494">
    <property type="entry name" value="Trypsin-like serine proteases"/>
    <property type="match status" value="1"/>
</dbReference>
<evidence type="ECO:0000256" key="5">
    <source>
        <dbReference type="ARBA" id="ARBA00024195"/>
    </source>
</evidence>